<accession>A0ABT1WEI7</accession>
<keyword evidence="8" id="KW-0547">Nucleotide-binding</keyword>
<dbReference type="SMART" id="SM00387">
    <property type="entry name" value="HATPase_c"/>
    <property type="match status" value="1"/>
</dbReference>
<dbReference type="RefSeq" id="WP_256762977.1">
    <property type="nucleotide sequence ID" value="NZ_JANIGO010000001.1"/>
</dbReference>
<dbReference type="InterPro" id="IPR003660">
    <property type="entry name" value="HAMP_dom"/>
</dbReference>
<feature type="domain" description="HAMP" evidence="17">
    <location>
        <begin position="180"/>
        <end position="237"/>
    </location>
</feature>
<feature type="coiled-coil region" evidence="14">
    <location>
        <begin position="271"/>
        <end position="298"/>
    </location>
</feature>
<dbReference type="PANTHER" id="PTHR45528">
    <property type="entry name" value="SENSOR HISTIDINE KINASE CPXA"/>
    <property type="match status" value="1"/>
</dbReference>
<dbReference type="InterPro" id="IPR003661">
    <property type="entry name" value="HisK_dim/P_dom"/>
</dbReference>
<evidence type="ECO:0000259" key="17">
    <source>
        <dbReference type="PROSITE" id="PS50885"/>
    </source>
</evidence>
<evidence type="ECO:0000256" key="3">
    <source>
        <dbReference type="ARBA" id="ARBA00012438"/>
    </source>
</evidence>
<evidence type="ECO:0000256" key="1">
    <source>
        <dbReference type="ARBA" id="ARBA00000085"/>
    </source>
</evidence>
<evidence type="ECO:0000256" key="11">
    <source>
        <dbReference type="ARBA" id="ARBA00022989"/>
    </source>
</evidence>
<keyword evidence="19" id="KW-1185">Reference proteome</keyword>
<dbReference type="CDD" id="cd00075">
    <property type="entry name" value="HATPase"/>
    <property type="match status" value="1"/>
</dbReference>
<dbReference type="Gene3D" id="3.30.565.10">
    <property type="entry name" value="Histidine kinase-like ATPase, C-terminal domain"/>
    <property type="match status" value="1"/>
</dbReference>
<evidence type="ECO:0000256" key="13">
    <source>
        <dbReference type="ARBA" id="ARBA00023136"/>
    </source>
</evidence>
<protein>
    <recommendedName>
        <fullName evidence="3">histidine kinase</fullName>
        <ecNumber evidence="3">2.7.13.3</ecNumber>
    </recommendedName>
</protein>
<evidence type="ECO:0000313" key="18">
    <source>
        <dbReference type="EMBL" id="MCQ8895298.1"/>
    </source>
</evidence>
<dbReference type="InterPro" id="IPR050398">
    <property type="entry name" value="HssS/ArlS-like"/>
</dbReference>
<evidence type="ECO:0000256" key="14">
    <source>
        <dbReference type="SAM" id="Coils"/>
    </source>
</evidence>
<evidence type="ECO:0000256" key="2">
    <source>
        <dbReference type="ARBA" id="ARBA00004651"/>
    </source>
</evidence>
<evidence type="ECO:0000256" key="12">
    <source>
        <dbReference type="ARBA" id="ARBA00023012"/>
    </source>
</evidence>
<dbReference type="InterPro" id="IPR005467">
    <property type="entry name" value="His_kinase_dom"/>
</dbReference>
<dbReference type="EMBL" id="JANIGO010000001">
    <property type="protein sequence ID" value="MCQ8895298.1"/>
    <property type="molecule type" value="Genomic_DNA"/>
</dbReference>
<keyword evidence="10 18" id="KW-0067">ATP-binding</keyword>
<evidence type="ECO:0000256" key="8">
    <source>
        <dbReference type="ARBA" id="ARBA00022741"/>
    </source>
</evidence>
<dbReference type="CDD" id="cd06225">
    <property type="entry name" value="HAMP"/>
    <property type="match status" value="1"/>
</dbReference>
<dbReference type="SUPFAM" id="SSF158472">
    <property type="entry name" value="HAMP domain-like"/>
    <property type="match status" value="1"/>
</dbReference>
<feature type="domain" description="Histidine kinase" evidence="16">
    <location>
        <begin position="245"/>
        <end position="454"/>
    </location>
</feature>
<comment type="caution">
    <text evidence="18">The sequence shown here is derived from an EMBL/GenBank/DDBJ whole genome shotgun (WGS) entry which is preliminary data.</text>
</comment>
<dbReference type="SMART" id="SM00388">
    <property type="entry name" value="HisKA"/>
    <property type="match status" value="1"/>
</dbReference>
<evidence type="ECO:0000256" key="6">
    <source>
        <dbReference type="ARBA" id="ARBA00022679"/>
    </source>
</evidence>
<dbReference type="Gene3D" id="6.10.340.10">
    <property type="match status" value="1"/>
</dbReference>
<keyword evidence="13 15" id="KW-0472">Membrane</keyword>
<organism evidence="18 19">
    <name type="scientific">Limnobacter humi</name>
    <dbReference type="NCBI Taxonomy" id="1778671"/>
    <lineage>
        <taxon>Bacteria</taxon>
        <taxon>Pseudomonadati</taxon>
        <taxon>Pseudomonadota</taxon>
        <taxon>Betaproteobacteria</taxon>
        <taxon>Burkholderiales</taxon>
        <taxon>Burkholderiaceae</taxon>
        <taxon>Limnobacter</taxon>
    </lineage>
</organism>
<dbReference type="Pfam" id="PF00672">
    <property type="entry name" value="HAMP"/>
    <property type="match status" value="1"/>
</dbReference>
<dbReference type="EC" id="2.7.13.3" evidence="3"/>
<dbReference type="CDD" id="cd00082">
    <property type="entry name" value="HisKA"/>
    <property type="match status" value="1"/>
</dbReference>
<gene>
    <name evidence="18" type="ORF">NQT62_02445</name>
</gene>
<dbReference type="InterPro" id="IPR036097">
    <property type="entry name" value="HisK_dim/P_sf"/>
</dbReference>
<evidence type="ECO:0000256" key="15">
    <source>
        <dbReference type="SAM" id="Phobius"/>
    </source>
</evidence>
<evidence type="ECO:0000256" key="5">
    <source>
        <dbReference type="ARBA" id="ARBA00022553"/>
    </source>
</evidence>
<dbReference type="InterPro" id="IPR004358">
    <property type="entry name" value="Sig_transdc_His_kin-like_C"/>
</dbReference>
<keyword evidence="9" id="KW-0418">Kinase</keyword>
<dbReference type="Gene3D" id="1.10.287.130">
    <property type="match status" value="1"/>
</dbReference>
<comment type="catalytic activity">
    <reaction evidence="1">
        <text>ATP + protein L-histidine = ADP + protein N-phospho-L-histidine.</text>
        <dbReference type="EC" id="2.7.13.3"/>
    </reaction>
</comment>
<evidence type="ECO:0000256" key="4">
    <source>
        <dbReference type="ARBA" id="ARBA00022475"/>
    </source>
</evidence>
<evidence type="ECO:0000313" key="19">
    <source>
        <dbReference type="Proteomes" id="UP001204142"/>
    </source>
</evidence>
<keyword evidence="6" id="KW-0808">Transferase</keyword>
<keyword evidence="12" id="KW-0902">Two-component regulatory system</keyword>
<dbReference type="PROSITE" id="PS50885">
    <property type="entry name" value="HAMP"/>
    <property type="match status" value="1"/>
</dbReference>
<dbReference type="PROSITE" id="PS50109">
    <property type="entry name" value="HIS_KIN"/>
    <property type="match status" value="1"/>
</dbReference>
<dbReference type="GO" id="GO:0005524">
    <property type="term" value="F:ATP binding"/>
    <property type="evidence" value="ECO:0007669"/>
    <property type="project" value="UniProtKB-KW"/>
</dbReference>
<evidence type="ECO:0000256" key="9">
    <source>
        <dbReference type="ARBA" id="ARBA00022777"/>
    </source>
</evidence>
<dbReference type="Proteomes" id="UP001204142">
    <property type="component" value="Unassembled WGS sequence"/>
</dbReference>
<dbReference type="Pfam" id="PF00512">
    <property type="entry name" value="HisKA"/>
    <property type="match status" value="1"/>
</dbReference>
<dbReference type="PANTHER" id="PTHR45528:SF1">
    <property type="entry name" value="SENSOR HISTIDINE KINASE CPXA"/>
    <property type="match status" value="1"/>
</dbReference>
<keyword evidence="7 15" id="KW-0812">Transmembrane</keyword>
<proteinExistence type="predicted"/>
<reference evidence="18 19" key="1">
    <citation type="submission" date="2022-07" db="EMBL/GenBank/DDBJ databases">
        <authorList>
            <person name="Xamxidin M."/>
            <person name="Wu M."/>
        </authorList>
    </citation>
    <scope>NUCLEOTIDE SEQUENCE [LARGE SCALE GENOMIC DNA]</scope>
    <source>
        <strain evidence="18 19">NBRC 111650</strain>
    </source>
</reference>
<feature type="transmembrane region" description="Helical" evidence="15">
    <location>
        <begin position="161"/>
        <end position="182"/>
    </location>
</feature>
<dbReference type="Pfam" id="PF02518">
    <property type="entry name" value="HATPase_c"/>
    <property type="match status" value="1"/>
</dbReference>
<dbReference type="SMART" id="SM00304">
    <property type="entry name" value="HAMP"/>
    <property type="match status" value="1"/>
</dbReference>
<keyword evidence="5" id="KW-0597">Phosphoprotein</keyword>
<dbReference type="PRINTS" id="PR00344">
    <property type="entry name" value="BCTRLSENSOR"/>
</dbReference>
<sequence length="454" mass="49870">MRTLFWKFFLAFWLCLFVAAGLTGVVLHALREDPSLRDLAEGPRAQFLLESTQAVLEGKGPDALKELLTRNHHRTGGPVPVYAVSEDGEELLDRAVPAELQARVQKALDAGDLEESGIVVTTDPDQTRWVLFIPKPKPPVPGDVAKPRKKPEPPLLPPMPWVNWLVVFVASMLFAGVLAYYFSRPLTRLRKAFRAASAGDLGVRLTDGKHSAGKGDEVGQLLQGFDLMAHELQLRINQQKALLHDVSHELRSPLARLNLATGLARQNPAQLEQSLSRIELEAERLDNLIDELLRLSRLDSGSQGEPEAEQDVMELLTQVVEDARFEAGSHGVEVLYNNAVEHWTAPCEPELLMRSFDNILRNAIKHSCAGQTILVAVAAHPTGLTVSIEDRGPGVPSELLSKIFDPFFKHGDKAGQGLGLAIAKRGIERHRGTLSAELVQPSGLRFIIVLPNGI</sequence>
<dbReference type="SUPFAM" id="SSF55874">
    <property type="entry name" value="ATPase domain of HSP90 chaperone/DNA topoisomerase II/histidine kinase"/>
    <property type="match status" value="1"/>
</dbReference>
<dbReference type="InterPro" id="IPR003594">
    <property type="entry name" value="HATPase_dom"/>
</dbReference>
<evidence type="ECO:0000256" key="7">
    <source>
        <dbReference type="ARBA" id="ARBA00022692"/>
    </source>
</evidence>
<evidence type="ECO:0000259" key="16">
    <source>
        <dbReference type="PROSITE" id="PS50109"/>
    </source>
</evidence>
<evidence type="ECO:0000256" key="10">
    <source>
        <dbReference type="ARBA" id="ARBA00022840"/>
    </source>
</evidence>
<comment type="subcellular location">
    <subcellularLocation>
        <location evidence="2">Cell membrane</location>
        <topology evidence="2">Multi-pass membrane protein</topology>
    </subcellularLocation>
</comment>
<keyword evidence="11 15" id="KW-1133">Transmembrane helix</keyword>
<name>A0ABT1WEI7_9BURK</name>
<dbReference type="InterPro" id="IPR036890">
    <property type="entry name" value="HATPase_C_sf"/>
</dbReference>
<dbReference type="SUPFAM" id="SSF47384">
    <property type="entry name" value="Homodimeric domain of signal transducing histidine kinase"/>
    <property type="match status" value="1"/>
</dbReference>
<keyword evidence="4" id="KW-1003">Cell membrane</keyword>
<keyword evidence="14" id="KW-0175">Coiled coil</keyword>